<dbReference type="Proteomes" id="UP001246576">
    <property type="component" value="Unassembled WGS sequence"/>
</dbReference>
<proteinExistence type="predicted"/>
<name>A0ABU2EG59_9BURK</name>
<accession>A0ABU2EG59</accession>
<evidence type="ECO:0000313" key="2">
    <source>
        <dbReference type="EMBL" id="MDR9847124.1"/>
    </source>
</evidence>
<keyword evidence="3" id="KW-1185">Reference proteome</keyword>
<sequence length="97" mass="10458">MKRGTYSEAILVGFCEEQAGFLGRLSCETTNEAVQEAVKIIREDEQLKKSKQQHRLTKVAICVGGTLAAIAVGYWAGAPLTFGLLFQIGYGLGHAAQ</sequence>
<keyword evidence="1" id="KW-0812">Transmembrane</keyword>
<keyword evidence="1" id="KW-0472">Membrane</keyword>
<protein>
    <submittedName>
        <fullName evidence="2">Uncharacterized protein</fullName>
    </submittedName>
</protein>
<reference evidence="2" key="1">
    <citation type="submission" date="2023-09" db="EMBL/GenBank/DDBJ databases">
        <title>Description of first Herbaspirillum huttiense subsp. nephrolepsisexaltata and Herbaspirillum huttiense subsp. lycopersicon.</title>
        <authorList>
            <person name="Poudel M."/>
            <person name="Sharma A."/>
            <person name="Goss E."/>
            <person name="Tapia J.H."/>
            <person name="Harmon C.M."/>
            <person name="Jones J.B."/>
        </authorList>
    </citation>
    <scope>NUCLEOTIDE SEQUENCE</scope>
    <source>
        <strain evidence="2">SE1</strain>
    </source>
</reference>
<dbReference type="EMBL" id="JAVLSJ010000001">
    <property type="protein sequence ID" value="MDR9847124.1"/>
    <property type="molecule type" value="Genomic_DNA"/>
</dbReference>
<feature type="transmembrane region" description="Helical" evidence="1">
    <location>
        <begin position="56"/>
        <end position="76"/>
    </location>
</feature>
<dbReference type="RefSeq" id="WP_310839544.1">
    <property type="nucleotide sequence ID" value="NZ_JAVLSJ010000001.1"/>
</dbReference>
<keyword evidence="1" id="KW-1133">Transmembrane helix</keyword>
<comment type="caution">
    <text evidence="2">The sequence shown here is derived from an EMBL/GenBank/DDBJ whole genome shotgun (WGS) entry which is preliminary data.</text>
</comment>
<gene>
    <name evidence="2" type="ORF">RI048_02740</name>
</gene>
<evidence type="ECO:0000256" key="1">
    <source>
        <dbReference type="SAM" id="Phobius"/>
    </source>
</evidence>
<evidence type="ECO:0000313" key="3">
    <source>
        <dbReference type="Proteomes" id="UP001246576"/>
    </source>
</evidence>
<organism evidence="2 3">
    <name type="scientific">Herbaspirillum huttiense subsp. lycopersici</name>
    <dbReference type="NCBI Taxonomy" id="3074428"/>
    <lineage>
        <taxon>Bacteria</taxon>
        <taxon>Pseudomonadati</taxon>
        <taxon>Pseudomonadota</taxon>
        <taxon>Betaproteobacteria</taxon>
        <taxon>Burkholderiales</taxon>
        <taxon>Oxalobacteraceae</taxon>
        <taxon>Herbaspirillum</taxon>
    </lineage>
</organism>